<gene>
    <name evidence="2" type="ORF">N784_02190</name>
</gene>
<keyword evidence="3" id="KW-1185">Reference proteome</keyword>
<evidence type="ECO:0000313" key="3">
    <source>
        <dbReference type="Proteomes" id="UP000030401"/>
    </source>
</evidence>
<dbReference type="Proteomes" id="UP000030401">
    <property type="component" value="Unassembled WGS sequence"/>
</dbReference>
<feature type="transmembrane region" description="Helical" evidence="1">
    <location>
        <begin position="9"/>
        <end position="30"/>
    </location>
</feature>
<keyword evidence="1" id="KW-1133">Transmembrane helix</keyword>
<accession>A0A0A5GD73</accession>
<name>A0A0A5GD73_9BACI</name>
<comment type="caution">
    <text evidence="2">The sequence shown here is derived from an EMBL/GenBank/DDBJ whole genome shotgun (WGS) entry which is preliminary data.</text>
</comment>
<dbReference type="RefSeq" id="WP_052127086.1">
    <property type="nucleotide sequence ID" value="NZ_AVPG01000001.1"/>
</dbReference>
<dbReference type="AlphaFoldDB" id="A0A0A5GD73"/>
<evidence type="ECO:0000256" key="1">
    <source>
        <dbReference type="SAM" id="Phobius"/>
    </source>
</evidence>
<keyword evidence="1" id="KW-0472">Membrane</keyword>
<keyword evidence="1" id="KW-0812">Transmembrane</keyword>
<evidence type="ECO:0000313" key="2">
    <source>
        <dbReference type="EMBL" id="KGX89158.1"/>
    </source>
</evidence>
<dbReference type="EMBL" id="AVPG01000001">
    <property type="protein sequence ID" value="KGX89158.1"/>
    <property type="molecule type" value="Genomic_DNA"/>
</dbReference>
<sequence length="179" mass="19847">MKKAQPKWIIASICVLAVFVVGILASLGVFTSEEGAIQKAKEASEQAFHNEPAEANKQLENVSLFLPSSMTIESQEANNLILQDGNQQYLLFYNPLEKPTSDVYFQTAKEAENLLTITEFENDDRYGYMSIVKIGDKRYELQVGIGGAKMTTESSKQSLASNAQDMMNIVSSVTHPEEE</sequence>
<dbReference type="eggNOG" id="ENOG5032UHX">
    <property type="taxonomic scope" value="Bacteria"/>
</dbReference>
<reference evidence="2 3" key="1">
    <citation type="submission" date="2013-08" db="EMBL/GenBank/DDBJ databases">
        <authorList>
            <person name="Huang J."/>
            <person name="Wang G."/>
        </authorList>
    </citation>
    <scope>NUCLEOTIDE SEQUENCE [LARGE SCALE GENOMIC DNA]</scope>
    <source>
        <strain evidence="2 3">JSM 072002</strain>
    </source>
</reference>
<protein>
    <submittedName>
        <fullName evidence="2">Uncharacterized protein</fullName>
    </submittedName>
</protein>
<organism evidence="2 3">
    <name type="scientific">Pontibacillus litoralis JSM 072002</name>
    <dbReference type="NCBI Taxonomy" id="1385512"/>
    <lineage>
        <taxon>Bacteria</taxon>
        <taxon>Bacillati</taxon>
        <taxon>Bacillota</taxon>
        <taxon>Bacilli</taxon>
        <taxon>Bacillales</taxon>
        <taxon>Bacillaceae</taxon>
        <taxon>Pontibacillus</taxon>
    </lineage>
</organism>
<proteinExistence type="predicted"/>
<dbReference type="OrthoDB" id="2450230at2"/>
<dbReference type="STRING" id="1385512.N784_02190"/>